<name>A0A5E7D1B4_PSEFL</name>
<evidence type="ECO:0000313" key="2">
    <source>
        <dbReference type="Proteomes" id="UP000337909"/>
    </source>
</evidence>
<dbReference type="RefSeq" id="WP_150642649.1">
    <property type="nucleotide sequence ID" value="NZ_CABVHQ010000023.1"/>
</dbReference>
<gene>
    <name evidence="1" type="ORF">PS691_02658</name>
</gene>
<accession>A0A5E7D1B4</accession>
<proteinExistence type="predicted"/>
<dbReference type="AlphaFoldDB" id="A0A5E7D1B4"/>
<organism evidence="1 2">
    <name type="scientific">Pseudomonas fluorescens</name>
    <dbReference type="NCBI Taxonomy" id="294"/>
    <lineage>
        <taxon>Bacteria</taxon>
        <taxon>Pseudomonadati</taxon>
        <taxon>Pseudomonadota</taxon>
        <taxon>Gammaproteobacteria</taxon>
        <taxon>Pseudomonadales</taxon>
        <taxon>Pseudomonadaceae</taxon>
        <taxon>Pseudomonas</taxon>
    </lineage>
</organism>
<reference evidence="1 2" key="1">
    <citation type="submission" date="2019-09" db="EMBL/GenBank/DDBJ databases">
        <authorList>
            <person name="Chandra G."/>
            <person name="Truman W A."/>
        </authorList>
    </citation>
    <scope>NUCLEOTIDE SEQUENCE [LARGE SCALE GENOMIC DNA]</scope>
    <source>
        <strain evidence="1">PS691</strain>
    </source>
</reference>
<dbReference type="EMBL" id="CABVHQ010000023">
    <property type="protein sequence ID" value="VVO01382.1"/>
    <property type="molecule type" value="Genomic_DNA"/>
</dbReference>
<dbReference type="Proteomes" id="UP000337909">
    <property type="component" value="Unassembled WGS sequence"/>
</dbReference>
<evidence type="ECO:0000313" key="1">
    <source>
        <dbReference type="EMBL" id="VVO01382.1"/>
    </source>
</evidence>
<sequence length="378" mass="42837">MSKEKAKEKAKRKLELRLQHEQDLKNNIDSAKIADTDKAHKHKIRNAEATATRKLIKNRIEQSKSPAFRFAGKQQNVVLDAVIATIGEDRQLAYDFLLEEIEAASVGNNTAKEFALNSGVSEKQYRGALNRTILAVEKGPQLALIRESNIIREHRGIEFSVITRLAVIDKVMQLYELGKYSNSSTPTPISSEDAKSSANEEKLRDLFKEYFEYCNHPKRFGTTHLTSMILQVCVNIESPSELLQDHLLLIRMISLAGNKVRSAKIPPKLKIDSDLNTCSFLEIESWLEIVKTFSNLVTKDKLIRSLDLCRQVNITEQRHIINFAPAIYNSFNLIYAEHSRSDYLESIRSFMVDSTFVFGSMKGSLGLMGEVKKWAASI</sequence>
<protein>
    <submittedName>
        <fullName evidence="1">Uncharacterized protein</fullName>
    </submittedName>
</protein>